<organism evidence="2 3">
    <name type="scientific">Neolentinus lepideus HHB14362 ss-1</name>
    <dbReference type="NCBI Taxonomy" id="1314782"/>
    <lineage>
        <taxon>Eukaryota</taxon>
        <taxon>Fungi</taxon>
        <taxon>Dikarya</taxon>
        <taxon>Basidiomycota</taxon>
        <taxon>Agaricomycotina</taxon>
        <taxon>Agaricomycetes</taxon>
        <taxon>Gloeophyllales</taxon>
        <taxon>Gloeophyllaceae</taxon>
        <taxon>Neolentinus</taxon>
    </lineage>
</organism>
<feature type="compositionally biased region" description="Polar residues" evidence="1">
    <location>
        <begin position="1"/>
        <end position="20"/>
    </location>
</feature>
<sequence>MSQSPRPSKQMNTPKPTISATKAPVTTPFKVSFPAATASPKASAKAPTLPPKKEKPLKHYSGNILRQRKEGLRRVDEAERRLTYTEQLEQLQELIAIERMNPTLDPWSGPSQLLDLHIPVTKSYKPNATFRDHAHEWNLMLQNYVRNVASMWRMAKSNAFPDVNVKSPWSFQIFKAASPSNAWLAPFLAIAQKTCVQAEDALANLDEKAMKRISSGAYQDEWVSRIRALSSMKELHTIKRDVIHVKPTRVVSIRATEAYLGADEPKIGNRLLVQACVMHDRVQAISFYNKEGKKITREGAIALNQELEHKRMVDFLVLEKKMWYDSPWTIRDSLHPGVKPKFSSA</sequence>
<feature type="compositionally biased region" description="Low complexity" evidence="1">
    <location>
        <begin position="34"/>
        <end position="47"/>
    </location>
</feature>
<dbReference type="InParanoid" id="A0A165REY0"/>
<feature type="region of interest" description="Disordered" evidence="1">
    <location>
        <begin position="1"/>
        <end position="57"/>
    </location>
</feature>
<dbReference type="STRING" id="1314782.A0A165REY0"/>
<protein>
    <recommendedName>
        <fullName evidence="4">Tim44-like domain-containing protein</fullName>
    </recommendedName>
</protein>
<dbReference type="Proteomes" id="UP000076761">
    <property type="component" value="Unassembled WGS sequence"/>
</dbReference>
<gene>
    <name evidence="2" type="ORF">NEOLEDRAFT_1179930</name>
</gene>
<evidence type="ECO:0000313" key="2">
    <source>
        <dbReference type="EMBL" id="KZT23716.1"/>
    </source>
</evidence>
<proteinExistence type="predicted"/>
<reference evidence="2 3" key="1">
    <citation type="journal article" date="2016" name="Mol. Biol. Evol.">
        <title>Comparative Genomics of Early-Diverging Mushroom-Forming Fungi Provides Insights into the Origins of Lignocellulose Decay Capabilities.</title>
        <authorList>
            <person name="Nagy L.G."/>
            <person name="Riley R."/>
            <person name="Tritt A."/>
            <person name="Adam C."/>
            <person name="Daum C."/>
            <person name="Floudas D."/>
            <person name="Sun H."/>
            <person name="Yadav J.S."/>
            <person name="Pangilinan J."/>
            <person name="Larsson K.H."/>
            <person name="Matsuura K."/>
            <person name="Barry K."/>
            <person name="Labutti K."/>
            <person name="Kuo R."/>
            <person name="Ohm R.A."/>
            <person name="Bhattacharya S.S."/>
            <person name="Shirouzu T."/>
            <person name="Yoshinaga Y."/>
            <person name="Martin F.M."/>
            <person name="Grigoriev I.V."/>
            <person name="Hibbett D.S."/>
        </authorList>
    </citation>
    <scope>NUCLEOTIDE SEQUENCE [LARGE SCALE GENOMIC DNA]</scope>
    <source>
        <strain evidence="2 3">HHB14362 ss-1</strain>
    </source>
</reference>
<evidence type="ECO:0000256" key="1">
    <source>
        <dbReference type="SAM" id="MobiDB-lite"/>
    </source>
</evidence>
<accession>A0A165REY0</accession>
<dbReference type="AlphaFoldDB" id="A0A165REY0"/>
<name>A0A165REY0_9AGAM</name>
<dbReference type="Gene3D" id="3.10.450.240">
    <property type="match status" value="1"/>
</dbReference>
<dbReference type="OrthoDB" id="19619at2759"/>
<keyword evidence="3" id="KW-1185">Reference proteome</keyword>
<evidence type="ECO:0000313" key="3">
    <source>
        <dbReference type="Proteomes" id="UP000076761"/>
    </source>
</evidence>
<evidence type="ECO:0008006" key="4">
    <source>
        <dbReference type="Google" id="ProtNLM"/>
    </source>
</evidence>
<dbReference type="EMBL" id="KV425583">
    <property type="protein sequence ID" value="KZT23716.1"/>
    <property type="molecule type" value="Genomic_DNA"/>
</dbReference>